<reference evidence="2 3" key="1">
    <citation type="journal article" date="2020" name="Nature">
        <title>Six reference-quality genomes reveal evolution of bat adaptations.</title>
        <authorList>
            <person name="Jebb D."/>
            <person name="Huang Z."/>
            <person name="Pippel M."/>
            <person name="Hughes G.M."/>
            <person name="Lavrichenko K."/>
            <person name="Devanna P."/>
            <person name="Winkler S."/>
            <person name="Jermiin L.S."/>
            <person name="Skirmuntt E.C."/>
            <person name="Katzourakis A."/>
            <person name="Burkitt-Gray L."/>
            <person name="Ray D.A."/>
            <person name="Sullivan K.A.M."/>
            <person name="Roscito J.G."/>
            <person name="Kirilenko B.M."/>
            <person name="Davalos L.M."/>
            <person name="Corthals A.P."/>
            <person name="Power M.L."/>
            <person name="Jones G."/>
            <person name="Ransome R.D."/>
            <person name="Dechmann D.K.N."/>
            <person name="Locatelli A.G."/>
            <person name="Puechmaille S.J."/>
            <person name="Fedrigo O."/>
            <person name="Jarvis E.D."/>
            <person name="Hiller M."/>
            <person name="Vernes S.C."/>
            <person name="Myers E.W."/>
            <person name="Teeling E.C."/>
        </authorList>
    </citation>
    <scope>NUCLEOTIDE SEQUENCE [LARGE SCALE GENOMIC DNA]</scope>
    <source>
        <strain evidence="2">MMolMol1</strain>
        <tissue evidence="2">Muscle</tissue>
    </source>
</reference>
<evidence type="ECO:0000313" key="2">
    <source>
        <dbReference type="EMBL" id="KAF6480842.1"/>
    </source>
</evidence>
<name>A0A7J8IA37_MOLMO</name>
<feature type="region of interest" description="Disordered" evidence="1">
    <location>
        <begin position="95"/>
        <end position="117"/>
    </location>
</feature>
<accession>A0A7J8IA37</accession>
<comment type="caution">
    <text evidence="2">The sequence shown here is derived from an EMBL/GenBank/DDBJ whole genome shotgun (WGS) entry which is preliminary data.</text>
</comment>
<gene>
    <name evidence="2" type="ORF">HJG59_010642</name>
</gene>
<organism evidence="2 3">
    <name type="scientific">Molossus molossus</name>
    <name type="common">Pallas' mastiff bat</name>
    <name type="synonym">Vespertilio molossus</name>
    <dbReference type="NCBI Taxonomy" id="27622"/>
    <lineage>
        <taxon>Eukaryota</taxon>
        <taxon>Metazoa</taxon>
        <taxon>Chordata</taxon>
        <taxon>Craniata</taxon>
        <taxon>Vertebrata</taxon>
        <taxon>Euteleostomi</taxon>
        <taxon>Mammalia</taxon>
        <taxon>Eutheria</taxon>
        <taxon>Laurasiatheria</taxon>
        <taxon>Chiroptera</taxon>
        <taxon>Yangochiroptera</taxon>
        <taxon>Molossidae</taxon>
        <taxon>Molossus</taxon>
    </lineage>
</organism>
<proteinExistence type="predicted"/>
<feature type="compositionally biased region" description="Polar residues" evidence="1">
    <location>
        <begin position="105"/>
        <end position="117"/>
    </location>
</feature>
<keyword evidence="3" id="KW-1185">Reference proteome</keyword>
<dbReference type="EMBL" id="JACASF010000004">
    <property type="protein sequence ID" value="KAF6480842.1"/>
    <property type="molecule type" value="Genomic_DNA"/>
</dbReference>
<dbReference type="AlphaFoldDB" id="A0A7J8IA37"/>
<evidence type="ECO:0000313" key="3">
    <source>
        <dbReference type="Proteomes" id="UP000550707"/>
    </source>
</evidence>
<dbReference type="Proteomes" id="UP000550707">
    <property type="component" value="Unassembled WGS sequence"/>
</dbReference>
<sequence length="133" mass="14201">MLGSLAPVLGYFSIQLGPAFTMIFKTQAGCLAAVEQSQAGLVHRDLALVPLVNTRSVTNNRKDCGSVQGHSQHEAKMKSLESVCSKGAEAVSVSVAHSESHHPAKSTQRAMPTTCSTESSRVPAVELVIREQW</sequence>
<evidence type="ECO:0000256" key="1">
    <source>
        <dbReference type="SAM" id="MobiDB-lite"/>
    </source>
</evidence>
<dbReference type="InParanoid" id="A0A7J8IA37"/>
<protein>
    <submittedName>
        <fullName evidence="2">Uncharacterized protein</fullName>
    </submittedName>
</protein>